<protein>
    <submittedName>
        <fullName evidence="1">Uncharacterized protein</fullName>
    </submittedName>
</protein>
<evidence type="ECO:0000313" key="2">
    <source>
        <dbReference type="Proteomes" id="UP000063308"/>
    </source>
</evidence>
<dbReference type="EMBL" id="AP014685">
    <property type="protein sequence ID" value="BAR62014.1"/>
    <property type="molecule type" value="Genomic_DNA"/>
</dbReference>
<proteinExistence type="predicted"/>
<dbReference type="AlphaFoldDB" id="A0A0E4BVI2"/>
<name>A0A0E4BVI2_9BRAD</name>
<accession>A0A0E4BVI2</accession>
<gene>
    <name evidence="1" type="ORF">NK6_8870</name>
</gene>
<sequence length="102" mass="11836">MKISEWPLPYVRVKCAQCDREGRMKLAGLIERFGPDRDLFVVREKLTEPGCKRENKKQPCQSILPDARLVQAIVAKTEDDVLVKELLPEAREWREKLGMGER</sequence>
<dbReference type="Proteomes" id="UP000063308">
    <property type="component" value="Chromosome"/>
</dbReference>
<reference evidence="1 2" key="1">
    <citation type="submission" date="2014-11" db="EMBL/GenBank/DDBJ databases">
        <title>Symbiosis island explosion on the genome of extra-slow-growing strains of soybean bradyrhizobia with massive insertion sequences.</title>
        <authorList>
            <person name="Iida T."/>
            <person name="Minamisawa K."/>
        </authorList>
    </citation>
    <scope>NUCLEOTIDE SEQUENCE [LARGE SCALE GENOMIC DNA]</scope>
    <source>
        <strain evidence="1 2">NK6</strain>
    </source>
</reference>
<evidence type="ECO:0000313" key="1">
    <source>
        <dbReference type="EMBL" id="BAR62014.1"/>
    </source>
</evidence>
<organism evidence="1 2">
    <name type="scientific">Bradyrhizobium diazoefficiens</name>
    <dbReference type="NCBI Taxonomy" id="1355477"/>
    <lineage>
        <taxon>Bacteria</taxon>
        <taxon>Pseudomonadati</taxon>
        <taxon>Pseudomonadota</taxon>
        <taxon>Alphaproteobacteria</taxon>
        <taxon>Hyphomicrobiales</taxon>
        <taxon>Nitrobacteraceae</taxon>
        <taxon>Bradyrhizobium</taxon>
    </lineage>
</organism>